<name>A0ABS9S7Q1_9GAMM</name>
<keyword evidence="3" id="KW-0378">Hydrolase</keyword>
<dbReference type="SUPFAM" id="SSF53187">
    <property type="entry name" value="Zn-dependent exopeptidases"/>
    <property type="match status" value="1"/>
</dbReference>
<feature type="domain" description="Peptidase M20 dimerisation" evidence="4">
    <location>
        <begin position="198"/>
        <end position="354"/>
    </location>
</feature>
<evidence type="ECO:0000259" key="4">
    <source>
        <dbReference type="Pfam" id="PF07687"/>
    </source>
</evidence>
<dbReference type="InterPro" id="IPR011650">
    <property type="entry name" value="Peptidase_M20_dimer"/>
</dbReference>
<dbReference type="NCBIfam" id="NF006579">
    <property type="entry name" value="PRK09104.1"/>
    <property type="match status" value="1"/>
</dbReference>
<evidence type="ECO:0000313" key="6">
    <source>
        <dbReference type="Proteomes" id="UP001320609"/>
    </source>
</evidence>
<proteinExistence type="predicted"/>
<gene>
    <name evidence="5" type="ORF">MLE19_12450</name>
</gene>
<dbReference type="Pfam" id="PF01546">
    <property type="entry name" value="Peptidase_M20"/>
    <property type="match status" value="1"/>
</dbReference>
<sequence>MKTSSINKLESNFDSAILRLKEFLSIESISTDINKLSDCHAAADWVFNELNSIGFRSKKVVEGGLPAIISHGPVVKGAPHVLFYGHYDVQPANDLDAWILPPFQPDVVYRNEVKIIHGRGAADDKGQLLTFIEACRALYESTGIPINISFLIEGEEEIGSPSIENVINKYQNELKADVVFISDTSMVEDNTPTIGCQLRGFLGEIITIKGPSHELHSGNYGGAAHNPAALLVRAISKIYEDDGSINLKDFYKGVDEIPFEILKDWLKLDAFGNFYLESVGLSTASGEKDRHIIEKIWSRPCFEINSIFSGYQGAGFKTIIPSTATAKISFRLVDDQDPDHIRAVFRKHIRESIPGDCNVFFESYGSVKAVKMNCQSSEFVLAQEKLREVWGRKCVFAGMGGSIPAVSSFKKYLGLDSMLLGFSRSNDNIHSANEKFDYECFTKGALSWMLILQEMKVTPPEYEI</sequence>
<dbReference type="RefSeq" id="WP_240718501.1">
    <property type="nucleotide sequence ID" value="NZ_JAKVTW010000008.1"/>
</dbReference>
<dbReference type="InterPro" id="IPR051458">
    <property type="entry name" value="Cyt/Met_Dipeptidase"/>
</dbReference>
<dbReference type="Proteomes" id="UP001320609">
    <property type="component" value="Unassembled WGS sequence"/>
</dbReference>
<dbReference type="EMBL" id="JAKVTW010000008">
    <property type="protein sequence ID" value="MCH4812147.1"/>
    <property type="molecule type" value="Genomic_DNA"/>
</dbReference>
<dbReference type="Gene3D" id="3.40.630.10">
    <property type="entry name" value="Zn peptidases"/>
    <property type="match status" value="1"/>
</dbReference>
<evidence type="ECO:0000256" key="1">
    <source>
        <dbReference type="ARBA" id="ARBA00022670"/>
    </source>
</evidence>
<reference evidence="5 6" key="1">
    <citation type="submission" date="2022-03" db="EMBL/GenBank/DDBJ databases">
        <title>Genomic signatures underlying metal tolerance in selected Arctic bacterial isolates.</title>
        <authorList>
            <person name="Thomas F.A."/>
            <person name="Venkatachalam S."/>
            <person name="Krishnan K.P."/>
        </authorList>
    </citation>
    <scope>NUCLEOTIDE SEQUENCE [LARGE SCALE GENOMIC DNA]</scope>
    <source>
        <strain evidence="5 6">HM116</strain>
    </source>
</reference>
<dbReference type="Pfam" id="PF07687">
    <property type="entry name" value="M20_dimer"/>
    <property type="match status" value="1"/>
</dbReference>
<evidence type="ECO:0000256" key="2">
    <source>
        <dbReference type="ARBA" id="ARBA00022723"/>
    </source>
</evidence>
<evidence type="ECO:0000256" key="3">
    <source>
        <dbReference type="ARBA" id="ARBA00022801"/>
    </source>
</evidence>
<dbReference type="PANTHER" id="PTHR43270:SF12">
    <property type="entry name" value="SUCCINYL-DIAMINOPIMELATE DESUCCINYLASE"/>
    <property type="match status" value="1"/>
</dbReference>
<accession>A0ABS9S7Q1</accession>
<keyword evidence="1" id="KW-0645">Protease</keyword>
<protein>
    <submittedName>
        <fullName evidence="5">M20/M25/M40 family metallo-hydrolase</fullName>
    </submittedName>
</protein>
<dbReference type="InterPro" id="IPR002933">
    <property type="entry name" value="Peptidase_M20"/>
</dbReference>
<comment type="caution">
    <text evidence="5">The sequence shown here is derived from an EMBL/GenBank/DDBJ whole genome shotgun (WGS) entry which is preliminary data.</text>
</comment>
<dbReference type="Gene3D" id="3.30.70.360">
    <property type="match status" value="1"/>
</dbReference>
<organism evidence="5 6">
    <name type="scientific">Vreelandella neptunia</name>
    <dbReference type="NCBI Taxonomy" id="115551"/>
    <lineage>
        <taxon>Bacteria</taxon>
        <taxon>Pseudomonadati</taxon>
        <taxon>Pseudomonadota</taxon>
        <taxon>Gammaproteobacteria</taxon>
        <taxon>Oceanospirillales</taxon>
        <taxon>Halomonadaceae</taxon>
        <taxon>Vreelandella</taxon>
    </lineage>
</organism>
<dbReference type="PANTHER" id="PTHR43270">
    <property type="entry name" value="BETA-ALA-HIS DIPEPTIDASE"/>
    <property type="match status" value="1"/>
</dbReference>
<keyword evidence="6" id="KW-1185">Reference proteome</keyword>
<keyword evidence="2" id="KW-0479">Metal-binding</keyword>
<evidence type="ECO:0000313" key="5">
    <source>
        <dbReference type="EMBL" id="MCH4812147.1"/>
    </source>
</evidence>